<feature type="region of interest" description="Disordered" evidence="1">
    <location>
        <begin position="115"/>
        <end position="148"/>
    </location>
</feature>
<name>A0A0B2VPK0_TOXCA</name>
<gene>
    <name evidence="2" type="ORF">Tcan_13509</name>
</gene>
<feature type="compositionally biased region" description="Polar residues" evidence="1">
    <location>
        <begin position="381"/>
        <end position="400"/>
    </location>
</feature>
<evidence type="ECO:0000313" key="2">
    <source>
        <dbReference type="EMBL" id="KHN82970.1"/>
    </source>
</evidence>
<feature type="region of interest" description="Disordered" evidence="1">
    <location>
        <begin position="186"/>
        <end position="208"/>
    </location>
</feature>
<feature type="compositionally biased region" description="Polar residues" evidence="1">
    <location>
        <begin position="186"/>
        <end position="196"/>
    </location>
</feature>
<proteinExistence type="predicted"/>
<feature type="compositionally biased region" description="Polar residues" evidence="1">
    <location>
        <begin position="139"/>
        <end position="148"/>
    </location>
</feature>
<protein>
    <submittedName>
        <fullName evidence="2">Uncharacterized protein</fullName>
    </submittedName>
</protein>
<comment type="caution">
    <text evidence="2">The sequence shown here is derived from an EMBL/GenBank/DDBJ whole genome shotgun (WGS) entry which is preliminary data.</text>
</comment>
<keyword evidence="3" id="KW-1185">Reference proteome</keyword>
<evidence type="ECO:0000256" key="1">
    <source>
        <dbReference type="SAM" id="MobiDB-lite"/>
    </source>
</evidence>
<evidence type="ECO:0000313" key="3">
    <source>
        <dbReference type="Proteomes" id="UP000031036"/>
    </source>
</evidence>
<accession>A0A0B2VPK0</accession>
<sequence length="574" mass="64106">MLIDAVSYYAGEYGFTTAAVQLSGQEAAESLSTVRNTHALEVAKHMPSTKDDRSLFTEFPTSTASSHSPVVPCNPAVNHFLSLPPEKSVPLTEATPRGRRKSKFHSLKPLTRLFRRDGKQKRMLSEASRNSETLKKSTKSANEQQLHSTATASELCENEHSEVNPYDSVDHQKTYFGRTLQVPYSVNVQRSKNSSGHADDGSSRYTKSVNSIPVTYGDEWLRTFVADAISRNARNQPNCIFGMSNINGGMQAEPVYNKQMSETIGKQRHAVSGRKHDANFEKHMNIDEMTQPSGMVYLKPTTIGGPKISHHLPRSVEVSKETSELITQQRYELDGVYHSKPALTNEMRKRGPDDHDEKIKRLPRPLYRPFECDRTLRVRETTTSNGRNGEVVSSSTGRSELPCKTSSDFIFRANATDSLPKVAHYGSTKIPISWMSRSQLLSSTERELNFEVERTWKLLNNARENVQEIGKNASNFVLMGNRCSELAGTQSLRKGAARPRSSILPTVSEVECATERWSANRRGTWSDASLAQQAYADCRNIGTMSFDKSFCSYDGKTNTSECGDGEHITRLVVD</sequence>
<dbReference type="EMBL" id="JPKZ01001279">
    <property type="protein sequence ID" value="KHN82970.1"/>
    <property type="molecule type" value="Genomic_DNA"/>
</dbReference>
<dbReference type="AlphaFoldDB" id="A0A0B2VPK0"/>
<dbReference type="Proteomes" id="UP000031036">
    <property type="component" value="Unassembled WGS sequence"/>
</dbReference>
<feature type="region of interest" description="Disordered" evidence="1">
    <location>
        <begin position="379"/>
        <end position="400"/>
    </location>
</feature>
<reference evidence="2 3" key="1">
    <citation type="submission" date="2014-11" db="EMBL/GenBank/DDBJ databases">
        <title>Genetic blueprint of the zoonotic pathogen Toxocara canis.</title>
        <authorList>
            <person name="Zhu X.-Q."/>
            <person name="Korhonen P.K."/>
            <person name="Cai H."/>
            <person name="Young N.D."/>
            <person name="Nejsum P."/>
            <person name="von Samson-Himmelstjerna G."/>
            <person name="Boag P.R."/>
            <person name="Tan P."/>
            <person name="Li Q."/>
            <person name="Min J."/>
            <person name="Yang Y."/>
            <person name="Wang X."/>
            <person name="Fang X."/>
            <person name="Hall R.S."/>
            <person name="Hofmann A."/>
            <person name="Sternberg P.W."/>
            <person name="Jex A.R."/>
            <person name="Gasser R.B."/>
        </authorList>
    </citation>
    <scope>NUCLEOTIDE SEQUENCE [LARGE SCALE GENOMIC DNA]</scope>
    <source>
        <strain evidence="2">PN_DK_2014</strain>
    </source>
</reference>
<organism evidence="2 3">
    <name type="scientific">Toxocara canis</name>
    <name type="common">Canine roundworm</name>
    <dbReference type="NCBI Taxonomy" id="6265"/>
    <lineage>
        <taxon>Eukaryota</taxon>
        <taxon>Metazoa</taxon>
        <taxon>Ecdysozoa</taxon>
        <taxon>Nematoda</taxon>
        <taxon>Chromadorea</taxon>
        <taxon>Rhabditida</taxon>
        <taxon>Spirurina</taxon>
        <taxon>Ascaridomorpha</taxon>
        <taxon>Ascaridoidea</taxon>
        <taxon>Toxocaridae</taxon>
        <taxon>Toxocara</taxon>
    </lineage>
</organism>